<proteinExistence type="predicted"/>
<reference evidence="2" key="1">
    <citation type="submission" date="2020-05" db="EMBL/GenBank/DDBJ databases">
        <title>Complete genome sequence of Bradyrhizobium diazoefficiens XF1 isolated from soybean nodule.</title>
        <authorList>
            <person name="Noda R."/>
            <person name="Kakizaki K."/>
            <person name="Minamisawa K."/>
        </authorList>
    </citation>
    <scope>NUCLEOTIDE SEQUENCE</scope>
    <source>
        <strain evidence="2">XF1</strain>
    </source>
</reference>
<evidence type="ECO:0000256" key="1">
    <source>
        <dbReference type="SAM" id="MobiDB-lite"/>
    </source>
</evidence>
<organism evidence="3">
    <name type="scientific">Bradyrhizobium diazoefficiens</name>
    <dbReference type="NCBI Taxonomy" id="1355477"/>
    <lineage>
        <taxon>Bacteria</taxon>
        <taxon>Pseudomonadati</taxon>
        <taxon>Pseudomonadota</taxon>
        <taxon>Alphaproteobacteria</taxon>
        <taxon>Hyphomicrobiales</taxon>
        <taxon>Nitrobacteraceae</taxon>
        <taxon>Bradyrhizobium</taxon>
    </lineage>
</organism>
<sequence>MPISISNPRKKSPRAKGAPRATQATSARLKELWATPEFREKMKKRDRARIAAAKRNPAKFYRYGVPDGMRRHEAERLWSRANVLADRFIEVLKEQGELPDKQHTGTTTEDGTIFIPDTDEGKAEVTLREAFVLAVGPSTAQVKTRAIATVLAFTKGRPARKAAPTLERPEDLLDMIMNNTD</sequence>
<dbReference type="EMBL" id="AP023094">
    <property type="protein sequence ID" value="BCE51595.1"/>
    <property type="molecule type" value="Genomic_DNA"/>
</dbReference>
<dbReference type="AlphaFoldDB" id="A0A809ZHP2"/>
<feature type="region of interest" description="Disordered" evidence="1">
    <location>
        <begin position="1"/>
        <end position="26"/>
    </location>
</feature>
<protein>
    <submittedName>
        <fullName evidence="3">Uncharacterized protein</fullName>
    </submittedName>
</protein>
<evidence type="ECO:0000313" key="4">
    <source>
        <dbReference type="EMBL" id="BCE95091.1"/>
    </source>
</evidence>
<accession>A0A809ZHP2</accession>
<reference evidence="4" key="2">
    <citation type="submission" date="2020-05" db="EMBL/GenBank/DDBJ databases">
        <title>Complete genome sequence of Bradyrhizobium diazoefficiens XF10 isolated from soybean nodule.</title>
        <authorList>
            <person name="Noda R."/>
            <person name="Kakizaki K."/>
            <person name="Minamisawa K."/>
        </authorList>
    </citation>
    <scope>NUCLEOTIDE SEQUENCE</scope>
    <source>
        <strain evidence="4">XF10</strain>
    </source>
</reference>
<dbReference type="EMBL" id="AP023099">
    <property type="protein sequence ID" value="BCE95091.1"/>
    <property type="molecule type" value="Genomic_DNA"/>
</dbReference>
<reference evidence="3" key="3">
    <citation type="submission" date="2020-05" db="EMBL/GenBank/DDBJ databases">
        <title>Complete genome sequence of Bradyrhizobium diazoefficiens XF4 isolated from soybean nodule.</title>
        <authorList>
            <person name="Noda R."/>
            <person name="Kakizaki K."/>
            <person name="Minamisawa K."/>
        </authorList>
    </citation>
    <scope>NUCLEOTIDE SEQUENCE</scope>
    <source>
        <strain evidence="3">XF4</strain>
    </source>
</reference>
<gene>
    <name evidence="4" type="ORF">XF10B_78890</name>
    <name evidence="2" type="ORF">XF1B_80170</name>
    <name evidence="3" type="ORF">XF4B_79440</name>
</gene>
<evidence type="ECO:0000313" key="2">
    <source>
        <dbReference type="EMBL" id="BCE25336.1"/>
    </source>
</evidence>
<evidence type="ECO:0000313" key="3">
    <source>
        <dbReference type="EMBL" id="BCE51595.1"/>
    </source>
</evidence>
<name>A0A809ZHP2_9BRAD</name>
<dbReference type="EMBL" id="AP023091">
    <property type="protein sequence ID" value="BCE25336.1"/>
    <property type="molecule type" value="Genomic_DNA"/>
</dbReference>